<reference evidence="3 4" key="1">
    <citation type="submission" date="2019-01" db="EMBL/GenBank/DDBJ databases">
        <title>A draft genome assembly of the solar-powered sea slug Elysia chlorotica.</title>
        <authorList>
            <person name="Cai H."/>
            <person name="Li Q."/>
            <person name="Fang X."/>
            <person name="Li J."/>
            <person name="Curtis N.E."/>
            <person name="Altenburger A."/>
            <person name="Shibata T."/>
            <person name="Feng M."/>
            <person name="Maeda T."/>
            <person name="Schwartz J.A."/>
            <person name="Shigenobu S."/>
            <person name="Lundholm N."/>
            <person name="Nishiyama T."/>
            <person name="Yang H."/>
            <person name="Hasebe M."/>
            <person name="Li S."/>
            <person name="Pierce S.K."/>
            <person name="Wang J."/>
        </authorList>
    </citation>
    <scope>NUCLEOTIDE SEQUENCE [LARGE SCALE GENOMIC DNA]</scope>
    <source>
        <strain evidence="3">EC2010</strain>
        <tissue evidence="3">Whole organism of an adult</tissue>
    </source>
</reference>
<dbReference type="STRING" id="188477.A0A3S1BU55"/>
<feature type="domain" description="Arrestin-like N-terminal" evidence="2">
    <location>
        <begin position="10"/>
        <end position="132"/>
    </location>
</feature>
<comment type="caution">
    <text evidence="3">The sequence shown here is derived from an EMBL/GenBank/DDBJ whole genome shotgun (WGS) entry which is preliminary data.</text>
</comment>
<evidence type="ECO:0000259" key="2">
    <source>
        <dbReference type="Pfam" id="PF00339"/>
    </source>
</evidence>
<dbReference type="GO" id="GO:0015031">
    <property type="term" value="P:protein transport"/>
    <property type="evidence" value="ECO:0007669"/>
    <property type="project" value="TreeGrafter"/>
</dbReference>
<dbReference type="GO" id="GO:0005737">
    <property type="term" value="C:cytoplasm"/>
    <property type="evidence" value="ECO:0007669"/>
    <property type="project" value="TreeGrafter"/>
</dbReference>
<dbReference type="EMBL" id="RQTK01000013">
    <property type="protein sequence ID" value="RUS91372.1"/>
    <property type="molecule type" value="Genomic_DNA"/>
</dbReference>
<protein>
    <recommendedName>
        <fullName evidence="2">Arrestin-like N-terminal domain-containing protein</fullName>
    </recommendedName>
</protein>
<name>A0A3S1BU55_ELYCH</name>
<evidence type="ECO:0000256" key="1">
    <source>
        <dbReference type="ARBA" id="ARBA00005298"/>
    </source>
</evidence>
<comment type="similarity">
    <text evidence="1">Belongs to the arrestin family.</text>
</comment>
<dbReference type="Pfam" id="PF00339">
    <property type="entry name" value="Arrestin_N"/>
    <property type="match status" value="1"/>
</dbReference>
<evidence type="ECO:0000313" key="4">
    <source>
        <dbReference type="Proteomes" id="UP000271974"/>
    </source>
</evidence>
<dbReference type="SUPFAM" id="SSF81296">
    <property type="entry name" value="E set domains"/>
    <property type="match status" value="1"/>
</dbReference>
<proteinExistence type="inferred from homology"/>
<dbReference type="PANTHER" id="PTHR11188:SF176">
    <property type="entry name" value="ARRESTIN DOMAIN-CONTAINING PROTEIN 1"/>
    <property type="match status" value="1"/>
</dbReference>
<accession>A0A3S1BU55</accession>
<keyword evidence="4" id="KW-1185">Reference proteome</keyword>
<dbReference type="PANTHER" id="PTHR11188">
    <property type="entry name" value="ARRESTIN DOMAIN CONTAINING PROTEIN"/>
    <property type="match status" value="1"/>
</dbReference>
<organism evidence="3 4">
    <name type="scientific">Elysia chlorotica</name>
    <name type="common">Eastern emerald elysia</name>
    <name type="synonym">Sea slug</name>
    <dbReference type="NCBI Taxonomy" id="188477"/>
    <lineage>
        <taxon>Eukaryota</taxon>
        <taxon>Metazoa</taxon>
        <taxon>Spiralia</taxon>
        <taxon>Lophotrochozoa</taxon>
        <taxon>Mollusca</taxon>
        <taxon>Gastropoda</taxon>
        <taxon>Heterobranchia</taxon>
        <taxon>Euthyneura</taxon>
        <taxon>Panpulmonata</taxon>
        <taxon>Sacoglossa</taxon>
        <taxon>Placobranchoidea</taxon>
        <taxon>Plakobranchidae</taxon>
        <taxon>Elysia</taxon>
    </lineage>
</organism>
<sequence>MMNNEMFLRTSKGEYTPGSIINGAVYLQIGSPTEAYGVRISFKGLEKCTYEYDCDGRKSMKNETAHVDIHEAVLYSQEESFQFGCYVFPFQLELPQDAPGSFQYIGSSMKGSWTVDISYKLHAHAEGADALQASQAVVVFQTDEQALAERSFGCAKETTVEVSRFLFSNKIIHITTRLLDNFVETGANLQLRLIVTNETRIKVTGFSIKLLRYFRLFLKDMSVKGCLLDNMELVEDLCHVAPEAGPHVVFKMAGSDSLMMGNAGLDRLQIPLREGLCGQSVDVAPSVSAKHTNNRYELEVSITFSNNHTESLMLPVPGVLPRKNKRWSKWKPPEWVYNAETKLSTSPFSVPHQLLRTEAFAGLPSFHIL</sequence>
<dbReference type="InterPro" id="IPR014752">
    <property type="entry name" value="Arrestin-like_C"/>
</dbReference>
<dbReference type="AlphaFoldDB" id="A0A3S1BU55"/>
<dbReference type="InterPro" id="IPR014756">
    <property type="entry name" value="Ig_E-set"/>
</dbReference>
<gene>
    <name evidence="3" type="ORF">EGW08_000889</name>
</gene>
<dbReference type="Gene3D" id="2.60.40.640">
    <property type="match status" value="1"/>
</dbReference>
<dbReference type="Proteomes" id="UP000271974">
    <property type="component" value="Unassembled WGS sequence"/>
</dbReference>
<dbReference type="InterPro" id="IPR011021">
    <property type="entry name" value="Arrestin-like_N"/>
</dbReference>
<evidence type="ECO:0000313" key="3">
    <source>
        <dbReference type="EMBL" id="RUS91372.1"/>
    </source>
</evidence>
<dbReference type="OrthoDB" id="7785529at2759"/>
<dbReference type="InterPro" id="IPR050357">
    <property type="entry name" value="Arrestin_domain-protein"/>
</dbReference>